<dbReference type="Pfam" id="PF13730">
    <property type="entry name" value="HTH_36"/>
    <property type="match status" value="1"/>
</dbReference>
<dbReference type="SUPFAM" id="SSF46785">
    <property type="entry name" value="Winged helix' DNA-binding domain"/>
    <property type="match status" value="1"/>
</dbReference>
<organism evidence="2 3">
    <name type="scientific">Micromonospora carbonacea</name>
    <dbReference type="NCBI Taxonomy" id="47853"/>
    <lineage>
        <taxon>Bacteria</taxon>
        <taxon>Bacillati</taxon>
        <taxon>Actinomycetota</taxon>
        <taxon>Actinomycetes</taxon>
        <taxon>Micromonosporales</taxon>
        <taxon>Micromonosporaceae</taxon>
        <taxon>Micromonospora</taxon>
    </lineage>
</organism>
<dbReference type="InterPro" id="IPR036390">
    <property type="entry name" value="WH_DNA-bd_sf"/>
</dbReference>
<name>A0A1C4X0S0_9ACTN</name>
<feature type="compositionally biased region" description="Basic residues" evidence="1">
    <location>
        <begin position="130"/>
        <end position="144"/>
    </location>
</feature>
<dbReference type="Gene3D" id="1.10.10.10">
    <property type="entry name" value="Winged helix-like DNA-binding domain superfamily/Winged helix DNA-binding domain"/>
    <property type="match status" value="1"/>
</dbReference>
<accession>A0A1C4X0S0</accession>
<evidence type="ECO:0000313" key="2">
    <source>
        <dbReference type="EMBL" id="SCF01994.1"/>
    </source>
</evidence>
<reference evidence="3" key="1">
    <citation type="submission" date="2016-06" db="EMBL/GenBank/DDBJ databases">
        <authorList>
            <person name="Varghese N."/>
            <person name="Submissions Spin"/>
        </authorList>
    </citation>
    <scope>NUCLEOTIDE SEQUENCE [LARGE SCALE GENOMIC DNA]</scope>
    <source>
        <strain evidence="3">DSM 43168</strain>
    </source>
</reference>
<protein>
    <submittedName>
        <fullName evidence="2">Helix-turn-helix domain-containing protein</fullName>
    </submittedName>
</protein>
<evidence type="ECO:0000256" key="1">
    <source>
        <dbReference type="SAM" id="MobiDB-lite"/>
    </source>
</evidence>
<dbReference type="InterPro" id="IPR036388">
    <property type="entry name" value="WH-like_DNA-bd_sf"/>
</dbReference>
<proteinExistence type="predicted"/>
<dbReference type="EMBL" id="FMCT01000004">
    <property type="protein sequence ID" value="SCF01994.1"/>
    <property type="molecule type" value="Genomic_DNA"/>
</dbReference>
<gene>
    <name evidence="2" type="ORF">GA0070563_104149</name>
</gene>
<feature type="region of interest" description="Disordered" evidence="1">
    <location>
        <begin position="99"/>
        <end position="192"/>
    </location>
</feature>
<dbReference type="AlphaFoldDB" id="A0A1C4X0S0"/>
<evidence type="ECO:0000313" key="3">
    <source>
        <dbReference type="Proteomes" id="UP000183585"/>
    </source>
</evidence>
<keyword evidence="3" id="KW-1185">Reference proteome</keyword>
<dbReference type="RefSeq" id="WP_074474208.1">
    <property type="nucleotide sequence ID" value="NZ_FMCT01000004.1"/>
</dbReference>
<dbReference type="Proteomes" id="UP000183585">
    <property type="component" value="Unassembled WGS sequence"/>
</dbReference>
<sequence length="192" mass="20195">MSLVVKAAMRDTRDLRGTDRLVVLAIAAHTNSAGDAWPAVGTIAEYVGVSERTVQRALARLVQAGRLAVRQVAGIATRVYRILSETVAAAVERVTSAARGVTPQRAGVTEPAAGGDTPGASPEVEDPQKLKGRAAARNWRRFIPKSKAAADPERRGVPSPPPQGTVRWCPKHQGSPAHNCGPCRSEALGGAR</sequence>